<dbReference type="Proteomes" id="UP001204798">
    <property type="component" value="Unassembled WGS sequence"/>
</dbReference>
<gene>
    <name evidence="1" type="ORF">M2350_000729</name>
</gene>
<dbReference type="EMBL" id="JANUCP010000001">
    <property type="protein sequence ID" value="MCS3918332.1"/>
    <property type="molecule type" value="Genomic_DNA"/>
</dbReference>
<accession>A0ABT2EK54</accession>
<sequence>MKGRIMKEASKVFFYQGRCSYTAEKFRLIGKFFALLPCQPVLVRRARLLLSRKRQRMANSDWRLVRIALK</sequence>
<comment type="caution">
    <text evidence="1">The sequence shown here is derived from an EMBL/GenBank/DDBJ whole genome shotgun (WGS) entry which is preliminary data.</text>
</comment>
<evidence type="ECO:0000313" key="1">
    <source>
        <dbReference type="EMBL" id="MCS3918332.1"/>
    </source>
</evidence>
<organism evidence="1 2">
    <name type="scientific">Candidatus Fervidibacter sacchari</name>
    <dbReference type="NCBI Taxonomy" id="1448929"/>
    <lineage>
        <taxon>Bacteria</taxon>
        <taxon>Candidatus Fervidibacterota</taxon>
        <taxon>Candidatus Fervidibacter</taxon>
    </lineage>
</organism>
<reference evidence="1 2" key="1">
    <citation type="submission" date="2022-08" db="EMBL/GenBank/DDBJ databases">
        <title>Bacterial and archaeal communities from various locations to study Microbial Dark Matter (Phase II).</title>
        <authorList>
            <person name="Stepanauskas R."/>
        </authorList>
    </citation>
    <scope>NUCLEOTIDE SEQUENCE [LARGE SCALE GENOMIC DNA]</scope>
    <source>
        <strain evidence="1 2">PD1</strain>
    </source>
</reference>
<name>A0ABT2EK54_9BACT</name>
<keyword evidence="2" id="KW-1185">Reference proteome</keyword>
<protein>
    <submittedName>
        <fullName evidence="1">Uncharacterized protein</fullName>
    </submittedName>
</protein>
<proteinExistence type="predicted"/>
<evidence type="ECO:0000313" key="2">
    <source>
        <dbReference type="Proteomes" id="UP001204798"/>
    </source>
</evidence>